<sequence>MMLDWDPPPTLFLFDKEEADKRSSTSKTNGQRGFVTRIAIAASVGAVEALKDQGFWRWNHGIRALNQSAKNNVRSYSQANKLSSSSIVQSKTRDEKVKAGWGIFEKSDVLGLFGSLLTL</sequence>
<dbReference type="AlphaFoldDB" id="A0A7J9J369"/>
<evidence type="ECO:0008006" key="3">
    <source>
        <dbReference type="Google" id="ProtNLM"/>
    </source>
</evidence>
<comment type="caution">
    <text evidence="1">The sequence shown here is derived from an EMBL/GenBank/DDBJ whole genome shotgun (WGS) entry which is preliminary data.</text>
</comment>
<dbReference type="PANTHER" id="PTHR33090">
    <property type="entry name" value="DUF3774 DOMAIN PROTEIN-RELATED"/>
    <property type="match status" value="1"/>
</dbReference>
<dbReference type="Proteomes" id="UP000593575">
    <property type="component" value="Unassembled WGS sequence"/>
</dbReference>
<protein>
    <recommendedName>
        <fullName evidence="3">Wound-responsive family protein</fullName>
    </recommendedName>
</protein>
<keyword evidence="2" id="KW-1185">Reference proteome</keyword>
<dbReference type="Pfam" id="PF12609">
    <property type="entry name" value="DUF3774"/>
    <property type="match status" value="1"/>
</dbReference>
<evidence type="ECO:0000313" key="2">
    <source>
        <dbReference type="Proteomes" id="UP000593575"/>
    </source>
</evidence>
<proteinExistence type="predicted"/>
<dbReference type="InterPro" id="IPR022251">
    <property type="entry name" value="DUF3774_wound-induced"/>
</dbReference>
<organism evidence="1 2">
    <name type="scientific">Gossypium armourianum</name>
    <dbReference type="NCBI Taxonomy" id="34283"/>
    <lineage>
        <taxon>Eukaryota</taxon>
        <taxon>Viridiplantae</taxon>
        <taxon>Streptophyta</taxon>
        <taxon>Embryophyta</taxon>
        <taxon>Tracheophyta</taxon>
        <taxon>Spermatophyta</taxon>
        <taxon>Magnoliopsida</taxon>
        <taxon>eudicotyledons</taxon>
        <taxon>Gunneridae</taxon>
        <taxon>Pentapetalae</taxon>
        <taxon>rosids</taxon>
        <taxon>malvids</taxon>
        <taxon>Malvales</taxon>
        <taxon>Malvaceae</taxon>
        <taxon>Malvoideae</taxon>
        <taxon>Gossypium</taxon>
    </lineage>
</organism>
<name>A0A7J9J369_9ROSI</name>
<accession>A0A7J9J369</accession>
<dbReference type="EMBL" id="JABFAE010000005">
    <property type="protein sequence ID" value="MBA0828870.1"/>
    <property type="molecule type" value="Genomic_DNA"/>
</dbReference>
<gene>
    <name evidence="1" type="ORF">Goarm_013500</name>
</gene>
<reference evidence="1 2" key="1">
    <citation type="journal article" date="2019" name="Genome Biol. Evol.">
        <title>Insights into the evolution of the New World diploid cottons (Gossypium, subgenus Houzingenia) based on genome sequencing.</title>
        <authorList>
            <person name="Grover C.E."/>
            <person name="Arick M.A. 2nd"/>
            <person name="Thrash A."/>
            <person name="Conover J.L."/>
            <person name="Sanders W.S."/>
            <person name="Peterson D.G."/>
            <person name="Frelichowski J.E."/>
            <person name="Scheffler J.A."/>
            <person name="Scheffler B.E."/>
            <person name="Wendel J.F."/>
        </authorList>
    </citation>
    <scope>NUCLEOTIDE SEQUENCE [LARGE SCALE GENOMIC DNA]</scope>
    <source>
        <strain evidence="1">6</strain>
        <tissue evidence="1">Leaf</tissue>
    </source>
</reference>
<feature type="non-terminal residue" evidence="1">
    <location>
        <position position="1"/>
    </location>
</feature>
<evidence type="ECO:0000313" key="1">
    <source>
        <dbReference type="EMBL" id="MBA0828870.1"/>
    </source>
</evidence>